<evidence type="ECO:0000313" key="1">
    <source>
        <dbReference type="EMBL" id="KAF5760730.1"/>
    </source>
</evidence>
<keyword evidence="2" id="KW-1185">Reference proteome</keyword>
<sequence>MSIRFFGDHELLNNSRFAPMFPPLVGVLHLKADDTHVSFSIHRKVFNS</sequence>
<accession>A0A9K3DTI4</accession>
<comment type="caution">
    <text evidence="1">The sequence shown here is derived from an EMBL/GenBank/DDBJ whole genome shotgun (WGS) entry which is preliminary data.</text>
</comment>
<protein>
    <submittedName>
        <fullName evidence="1">Uncharacterized protein</fullName>
    </submittedName>
</protein>
<dbReference type="Gramene" id="mRNA:HanXRQr2_Chr16g0756861">
    <property type="protein sequence ID" value="mRNA:HanXRQr2_Chr16g0756861"/>
    <property type="gene ID" value="HanXRQr2_Chr16g0756861"/>
</dbReference>
<reference evidence="1" key="1">
    <citation type="journal article" date="2017" name="Nature">
        <title>The sunflower genome provides insights into oil metabolism, flowering and Asterid evolution.</title>
        <authorList>
            <person name="Badouin H."/>
            <person name="Gouzy J."/>
            <person name="Grassa C.J."/>
            <person name="Murat F."/>
            <person name="Staton S.E."/>
            <person name="Cottret L."/>
            <person name="Lelandais-Briere C."/>
            <person name="Owens G.L."/>
            <person name="Carrere S."/>
            <person name="Mayjonade B."/>
            <person name="Legrand L."/>
            <person name="Gill N."/>
            <person name="Kane N.C."/>
            <person name="Bowers J.E."/>
            <person name="Hubner S."/>
            <person name="Bellec A."/>
            <person name="Berard A."/>
            <person name="Berges H."/>
            <person name="Blanchet N."/>
            <person name="Boniface M.C."/>
            <person name="Brunel D."/>
            <person name="Catrice O."/>
            <person name="Chaidir N."/>
            <person name="Claudel C."/>
            <person name="Donnadieu C."/>
            <person name="Faraut T."/>
            <person name="Fievet G."/>
            <person name="Helmstetter N."/>
            <person name="King M."/>
            <person name="Knapp S.J."/>
            <person name="Lai Z."/>
            <person name="Le Paslier M.C."/>
            <person name="Lippi Y."/>
            <person name="Lorenzon L."/>
            <person name="Mandel J.R."/>
            <person name="Marage G."/>
            <person name="Marchand G."/>
            <person name="Marquand E."/>
            <person name="Bret-Mestries E."/>
            <person name="Morien E."/>
            <person name="Nambeesan S."/>
            <person name="Nguyen T."/>
            <person name="Pegot-Espagnet P."/>
            <person name="Pouilly N."/>
            <person name="Raftis F."/>
            <person name="Sallet E."/>
            <person name="Schiex T."/>
            <person name="Thomas J."/>
            <person name="Vandecasteele C."/>
            <person name="Vares D."/>
            <person name="Vear F."/>
            <person name="Vautrin S."/>
            <person name="Crespi M."/>
            <person name="Mangin B."/>
            <person name="Burke J.M."/>
            <person name="Salse J."/>
            <person name="Munos S."/>
            <person name="Vincourt P."/>
            <person name="Rieseberg L.H."/>
            <person name="Langlade N.B."/>
        </authorList>
    </citation>
    <scope>NUCLEOTIDE SEQUENCE</scope>
    <source>
        <tissue evidence="1">Leaves</tissue>
    </source>
</reference>
<dbReference type="AlphaFoldDB" id="A0A9K3DTI4"/>
<name>A0A9K3DTI4_HELAN</name>
<dbReference type="EMBL" id="MNCJ02000331">
    <property type="protein sequence ID" value="KAF5760730.1"/>
    <property type="molecule type" value="Genomic_DNA"/>
</dbReference>
<organism evidence="1 2">
    <name type="scientific">Helianthus annuus</name>
    <name type="common">Common sunflower</name>
    <dbReference type="NCBI Taxonomy" id="4232"/>
    <lineage>
        <taxon>Eukaryota</taxon>
        <taxon>Viridiplantae</taxon>
        <taxon>Streptophyta</taxon>
        <taxon>Embryophyta</taxon>
        <taxon>Tracheophyta</taxon>
        <taxon>Spermatophyta</taxon>
        <taxon>Magnoliopsida</taxon>
        <taxon>eudicotyledons</taxon>
        <taxon>Gunneridae</taxon>
        <taxon>Pentapetalae</taxon>
        <taxon>asterids</taxon>
        <taxon>campanulids</taxon>
        <taxon>Asterales</taxon>
        <taxon>Asteraceae</taxon>
        <taxon>Asteroideae</taxon>
        <taxon>Heliantheae alliance</taxon>
        <taxon>Heliantheae</taxon>
        <taxon>Helianthus</taxon>
    </lineage>
</organism>
<reference evidence="1" key="2">
    <citation type="submission" date="2020-06" db="EMBL/GenBank/DDBJ databases">
        <title>Helianthus annuus Genome sequencing and assembly Release 2.</title>
        <authorList>
            <person name="Gouzy J."/>
            <person name="Langlade N."/>
            <person name="Munos S."/>
        </authorList>
    </citation>
    <scope>NUCLEOTIDE SEQUENCE</scope>
    <source>
        <tissue evidence="1">Leaves</tissue>
    </source>
</reference>
<dbReference type="Proteomes" id="UP000215914">
    <property type="component" value="Unassembled WGS sequence"/>
</dbReference>
<evidence type="ECO:0000313" key="2">
    <source>
        <dbReference type="Proteomes" id="UP000215914"/>
    </source>
</evidence>
<proteinExistence type="predicted"/>
<gene>
    <name evidence="1" type="ORF">HanXRQr2_Chr16g0756861</name>
</gene>